<dbReference type="EMBL" id="JAFLQW010000442">
    <property type="protein sequence ID" value="MBO0350684.1"/>
    <property type="molecule type" value="Genomic_DNA"/>
</dbReference>
<dbReference type="InterPro" id="IPR029052">
    <property type="entry name" value="Metallo-depent_PP-like"/>
</dbReference>
<evidence type="ECO:0000259" key="1">
    <source>
        <dbReference type="Pfam" id="PF00149"/>
    </source>
</evidence>
<accession>A0ABS3FU92</accession>
<feature type="domain" description="Calcineurin-like phosphoesterase" evidence="1">
    <location>
        <begin position="9"/>
        <end position="177"/>
    </location>
</feature>
<organism evidence="2 3">
    <name type="scientific">Phormidium pseudopriestleyi FRX01</name>
    <dbReference type="NCBI Taxonomy" id="1759528"/>
    <lineage>
        <taxon>Bacteria</taxon>
        <taxon>Bacillati</taxon>
        <taxon>Cyanobacteriota</taxon>
        <taxon>Cyanophyceae</taxon>
        <taxon>Oscillatoriophycideae</taxon>
        <taxon>Oscillatoriales</taxon>
        <taxon>Oscillatoriaceae</taxon>
        <taxon>Phormidium</taxon>
    </lineage>
</organism>
<evidence type="ECO:0000313" key="3">
    <source>
        <dbReference type="Proteomes" id="UP000664844"/>
    </source>
</evidence>
<protein>
    <submittedName>
        <fullName evidence="2">Serine/threonine protein phosphatase</fullName>
    </submittedName>
</protein>
<dbReference type="Gene3D" id="3.60.21.10">
    <property type="match status" value="1"/>
</dbReference>
<dbReference type="PANTHER" id="PTHR42850:SF4">
    <property type="entry name" value="ZINC-DEPENDENT ENDOPOLYPHOSPHATASE"/>
    <property type="match status" value="1"/>
</dbReference>
<dbReference type="SUPFAM" id="SSF56300">
    <property type="entry name" value="Metallo-dependent phosphatases"/>
    <property type="match status" value="1"/>
</dbReference>
<reference evidence="2 3" key="1">
    <citation type="submission" date="2021-03" db="EMBL/GenBank/DDBJ databases">
        <title>Metabolic Capacity of the Antarctic Cyanobacterium Phormidium pseudopriestleyi that Sustains Oxygenic Photosynthesis in the Presence of Hydrogen Sulfide.</title>
        <authorList>
            <person name="Lumian J.E."/>
            <person name="Jungblut A.D."/>
            <person name="Dillon M.L."/>
            <person name="Hawes I."/>
            <person name="Doran P.T."/>
            <person name="Mackey T.J."/>
            <person name="Dick G.J."/>
            <person name="Grettenberger C.L."/>
            <person name="Sumner D.Y."/>
        </authorList>
    </citation>
    <scope>NUCLEOTIDE SEQUENCE [LARGE SCALE GENOMIC DNA]</scope>
    <source>
        <strain evidence="2 3">FRX01</strain>
    </source>
</reference>
<dbReference type="RefSeq" id="WP_207089159.1">
    <property type="nucleotide sequence ID" value="NZ_JAFLQW010000442.1"/>
</dbReference>
<dbReference type="PANTHER" id="PTHR42850">
    <property type="entry name" value="METALLOPHOSPHOESTERASE"/>
    <property type="match status" value="1"/>
</dbReference>
<dbReference type="InterPro" id="IPR004843">
    <property type="entry name" value="Calcineurin-like_PHP"/>
</dbReference>
<gene>
    <name evidence="2" type="ORF">J0895_16615</name>
</gene>
<dbReference type="PRINTS" id="PR00114">
    <property type="entry name" value="STPHPHTASE"/>
</dbReference>
<sequence length="252" mass="28115">MSKINYRRIAIGDVHGHYDALVKLLDAIGPTADDRLYFLGDLIDRGPDSASVVKLVRDNKFTCLLGNHEHLLITACGNGKVNQPALQAWRYSGGQNTLTSYPKLYSHPSEALLDDLAWMQTLPLYMDLGDAWLVHAGVHPNLPIHEQGAEDFCWIRAPFHKIRQPYFPDKLIVIGHTITFTFKGVKPGQLAKGNGWLDIDTGAYHPLSGWLSAFDLTHRQVYQVNLFKGKVRKLSLQDAVVSIHPKQGAVCP</sequence>
<dbReference type="InterPro" id="IPR006186">
    <property type="entry name" value="Ser/Thr-sp_prot-phosphatase"/>
</dbReference>
<dbReference type="CDD" id="cd00144">
    <property type="entry name" value="MPP_PPP_family"/>
    <property type="match status" value="1"/>
</dbReference>
<dbReference type="InterPro" id="IPR050126">
    <property type="entry name" value="Ap4A_hydrolase"/>
</dbReference>
<keyword evidence="3" id="KW-1185">Reference proteome</keyword>
<dbReference type="Pfam" id="PF00149">
    <property type="entry name" value="Metallophos"/>
    <property type="match status" value="1"/>
</dbReference>
<name>A0ABS3FU92_9CYAN</name>
<comment type="caution">
    <text evidence="2">The sequence shown here is derived from an EMBL/GenBank/DDBJ whole genome shotgun (WGS) entry which is preliminary data.</text>
</comment>
<proteinExistence type="predicted"/>
<dbReference type="Proteomes" id="UP000664844">
    <property type="component" value="Unassembled WGS sequence"/>
</dbReference>
<evidence type="ECO:0000313" key="2">
    <source>
        <dbReference type="EMBL" id="MBO0350684.1"/>
    </source>
</evidence>